<dbReference type="PANTHER" id="PTHR43791:SF63">
    <property type="entry name" value="HIGH AFFINITY CYSTEINE TRANSPORTER"/>
    <property type="match status" value="1"/>
</dbReference>
<dbReference type="Proteomes" id="UP001153618">
    <property type="component" value="Unassembled WGS sequence"/>
</dbReference>
<keyword evidence="5 8" id="KW-0472">Membrane</keyword>
<feature type="transmembrane region" description="Helical" evidence="8">
    <location>
        <begin position="439"/>
        <end position="459"/>
    </location>
</feature>
<comment type="similarity">
    <text evidence="6">Belongs to the major facilitator superfamily. Allantoate permease family.</text>
</comment>
<keyword evidence="3 8" id="KW-0812">Transmembrane</keyword>
<dbReference type="GO" id="GO:0016020">
    <property type="term" value="C:membrane"/>
    <property type="evidence" value="ECO:0007669"/>
    <property type="project" value="UniProtKB-SubCell"/>
</dbReference>
<evidence type="ECO:0000256" key="6">
    <source>
        <dbReference type="ARBA" id="ARBA00037968"/>
    </source>
</evidence>
<dbReference type="InterPro" id="IPR011701">
    <property type="entry name" value="MFS"/>
</dbReference>
<dbReference type="InterPro" id="IPR020846">
    <property type="entry name" value="MFS_dom"/>
</dbReference>
<feature type="transmembrane region" description="Helical" evidence="8">
    <location>
        <begin position="113"/>
        <end position="139"/>
    </location>
</feature>
<feature type="domain" description="Major facilitator superfamily (MFS) profile" evidence="9">
    <location>
        <begin position="113"/>
        <end position="527"/>
    </location>
</feature>
<evidence type="ECO:0000259" key="9">
    <source>
        <dbReference type="PROSITE" id="PS50850"/>
    </source>
</evidence>
<evidence type="ECO:0000313" key="10">
    <source>
        <dbReference type="EMBL" id="CAG8005685.1"/>
    </source>
</evidence>
<feature type="transmembrane region" description="Helical" evidence="8">
    <location>
        <begin position="243"/>
        <end position="264"/>
    </location>
</feature>
<evidence type="ECO:0000256" key="3">
    <source>
        <dbReference type="ARBA" id="ARBA00022692"/>
    </source>
</evidence>
<name>A0A9W4HGH6_PENOL</name>
<feature type="transmembrane region" description="Helical" evidence="8">
    <location>
        <begin position="210"/>
        <end position="231"/>
    </location>
</feature>
<feature type="transmembrane region" description="Helical" evidence="8">
    <location>
        <begin position="471"/>
        <end position="491"/>
    </location>
</feature>
<evidence type="ECO:0000256" key="8">
    <source>
        <dbReference type="SAM" id="Phobius"/>
    </source>
</evidence>
<sequence length="566" mass="63945">MTKGDDPQQGKEVVPQSGIELTPQQGLEVVPVEEGIEVDSQKRDFKDVDMGEYKSKQDISHVEQVISYSDDLVKDNMDITRVDKEIQAYAAHEQVEIDEETNKRLKKLVDRRVLVIMIITYFLQALDKGTMSFSAIMGIKQDANLEDGQKYSWLTTCIYIAVLIVEYPTNWIIQRVPIGKYLGINICLWGTILALHAACHNFAGLVTVRTLLGIFEACCQPIFVVLSSMWYKREEQAATVTYWYMMNGAQQIVGGLLAYCFTLIGGDKALKSWQALFMTYGVISVFWGLFVIWWMPDSPMRAKCFSEEDKRLMVERLRSNQTGIQNRKFRAYQIREALLDPQMWCYCAVQMFTTLPTSGLGAFFGIIVSSFNFTTLQTQLLAMVLGAYIIVILLSSAWLVKKTGQNTLIMLCFIIPSFIGTIVLITVENTTLSTKVGLLISYYITMSFWSAQTLTLSMVSRNIAGATKKSTVVAATFISWAAGNAIGPQVFLDWDAPRYHIAWSVHLACYACMVSAVVFLRFHLKRENAKKDKILAEAGLSAADPNLVHAFEDKTDRENLNFRYVY</sequence>
<feature type="transmembrane region" description="Helical" evidence="8">
    <location>
        <begin position="503"/>
        <end position="524"/>
    </location>
</feature>
<comment type="caution">
    <text evidence="10">The sequence shown here is derived from an EMBL/GenBank/DDBJ whole genome shotgun (WGS) entry which is preliminary data.</text>
</comment>
<dbReference type="Gene3D" id="1.20.1250.20">
    <property type="entry name" value="MFS general substrate transporter like domains"/>
    <property type="match status" value="2"/>
</dbReference>
<feature type="transmembrane region" description="Helical" evidence="8">
    <location>
        <begin position="343"/>
        <end position="368"/>
    </location>
</feature>
<gene>
    <name evidence="10" type="ORF">POLS_LOCUS1984</name>
</gene>
<dbReference type="SUPFAM" id="SSF103473">
    <property type="entry name" value="MFS general substrate transporter"/>
    <property type="match status" value="1"/>
</dbReference>
<keyword evidence="2" id="KW-0813">Transport</keyword>
<feature type="transmembrane region" description="Helical" evidence="8">
    <location>
        <begin position="151"/>
        <end position="169"/>
    </location>
</feature>
<comment type="subcellular location">
    <subcellularLocation>
        <location evidence="1">Membrane</location>
        <topology evidence="1">Multi-pass membrane protein</topology>
    </subcellularLocation>
</comment>
<evidence type="ECO:0000256" key="1">
    <source>
        <dbReference type="ARBA" id="ARBA00004141"/>
    </source>
</evidence>
<evidence type="ECO:0000256" key="5">
    <source>
        <dbReference type="ARBA" id="ARBA00023136"/>
    </source>
</evidence>
<feature type="transmembrane region" description="Helical" evidence="8">
    <location>
        <begin position="380"/>
        <end position="400"/>
    </location>
</feature>
<evidence type="ECO:0000313" key="11">
    <source>
        <dbReference type="Proteomes" id="UP001153618"/>
    </source>
</evidence>
<protein>
    <recommendedName>
        <fullName evidence="9">Major facilitator superfamily (MFS) profile domain-containing protein</fullName>
    </recommendedName>
</protein>
<keyword evidence="4 8" id="KW-1133">Transmembrane helix</keyword>
<dbReference type="AlphaFoldDB" id="A0A9W4HGH6"/>
<dbReference type="PANTHER" id="PTHR43791">
    <property type="entry name" value="PERMEASE-RELATED"/>
    <property type="match status" value="1"/>
</dbReference>
<feature type="transmembrane region" description="Helical" evidence="8">
    <location>
        <begin position="181"/>
        <end position="198"/>
    </location>
</feature>
<dbReference type="GO" id="GO:0033229">
    <property type="term" value="F:cysteine transmembrane transporter activity"/>
    <property type="evidence" value="ECO:0007669"/>
    <property type="project" value="TreeGrafter"/>
</dbReference>
<dbReference type="PROSITE" id="PS50850">
    <property type="entry name" value="MFS"/>
    <property type="match status" value="1"/>
</dbReference>
<evidence type="ECO:0000256" key="4">
    <source>
        <dbReference type="ARBA" id="ARBA00022989"/>
    </source>
</evidence>
<dbReference type="EMBL" id="CAJVOS010000012">
    <property type="protein sequence ID" value="CAG8005685.1"/>
    <property type="molecule type" value="Genomic_DNA"/>
</dbReference>
<keyword evidence="11" id="KW-1185">Reference proteome</keyword>
<evidence type="ECO:0000256" key="2">
    <source>
        <dbReference type="ARBA" id="ARBA00022448"/>
    </source>
</evidence>
<accession>A0A9W4HGH6</accession>
<dbReference type="FunFam" id="1.20.1250.20:FF:000064">
    <property type="entry name" value="MFS allantoate transporter"/>
    <property type="match status" value="1"/>
</dbReference>
<dbReference type="OrthoDB" id="6730379at2759"/>
<dbReference type="InterPro" id="IPR036259">
    <property type="entry name" value="MFS_trans_sf"/>
</dbReference>
<feature type="region of interest" description="Disordered" evidence="7">
    <location>
        <begin position="1"/>
        <end position="20"/>
    </location>
</feature>
<dbReference type="Pfam" id="PF07690">
    <property type="entry name" value="MFS_1"/>
    <property type="match status" value="1"/>
</dbReference>
<feature type="transmembrane region" description="Helical" evidence="8">
    <location>
        <begin position="407"/>
        <end position="427"/>
    </location>
</feature>
<feature type="transmembrane region" description="Helical" evidence="8">
    <location>
        <begin position="276"/>
        <end position="295"/>
    </location>
</feature>
<evidence type="ECO:0000256" key="7">
    <source>
        <dbReference type="SAM" id="MobiDB-lite"/>
    </source>
</evidence>
<reference evidence="10" key="1">
    <citation type="submission" date="2021-07" db="EMBL/GenBank/DDBJ databases">
        <authorList>
            <person name="Branca A.L. A."/>
        </authorList>
    </citation>
    <scope>NUCLEOTIDE SEQUENCE</scope>
</reference>
<proteinExistence type="inferred from homology"/>
<organism evidence="10 11">
    <name type="scientific">Penicillium olsonii</name>
    <dbReference type="NCBI Taxonomy" id="99116"/>
    <lineage>
        <taxon>Eukaryota</taxon>
        <taxon>Fungi</taxon>
        <taxon>Dikarya</taxon>
        <taxon>Ascomycota</taxon>
        <taxon>Pezizomycotina</taxon>
        <taxon>Eurotiomycetes</taxon>
        <taxon>Eurotiomycetidae</taxon>
        <taxon>Eurotiales</taxon>
        <taxon>Aspergillaceae</taxon>
        <taxon>Penicillium</taxon>
    </lineage>
</organism>